<proteinExistence type="predicted"/>
<organism evidence="1 2">
    <name type="scientific">Caerostris extrusa</name>
    <name type="common">Bark spider</name>
    <name type="synonym">Caerostris bankana</name>
    <dbReference type="NCBI Taxonomy" id="172846"/>
    <lineage>
        <taxon>Eukaryota</taxon>
        <taxon>Metazoa</taxon>
        <taxon>Ecdysozoa</taxon>
        <taxon>Arthropoda</taxon>
        <taxon>Chelicerata</taxon>
        <taxon>Arachnida</taxon>
        <taxon>Araneae</taxon>
        <taxon>Araneomorphae</taxon>
        <taxon>Entelegynae</taxon>
        <taxon>Araneoidea</taxon>
        <taxon>Araneidae</taxon>
        <taxon>Caerostris</taxon>
    </lineage>
</organism>
<keyword evidence="2" id="KW-1185">Reference proteome</keyword>
<evidence type="ECO:0000313" key="1">
    <source>
        <dbReference type="EMBL" id="GIX90584.1"/>
    </source>
</evidence>
<comment type="caution">
    <text evidence="1">The sequence shown here is derived from an EMBL/GenBank/DDBJ whole genome shotgun (WGS) entry which is preliminary data.</text>
</comment>
<protein>
    <submittedName>
        <fullName evidence="1">Uncharacterized protein</fullName>
    </submittedName>
</protein>
<accession>A0AAV4P3T6</accession>
<gene>
    <name evidence="1" type="ORF">CEXT_551481</name>
</gene>
<dbReference type="AlphaFoldDB" id="A0AAV4P3T6"/>
<sequence>MLSVTPPICFSFSFEYAGITFSVASAPALKGCSPSMSERVDVEEAGLE</sequence>
<dbReference type="EMBL" id="BPLR01021507">
    <property type="protein sequence ID" value="GIX90584.1"/>
    <property type="molecule type" value="Genomic_DNA"/>
</dbReference>
<dbReference type="Proteomes" id="UP001054945">
    <property type="component" value="Unassembled WGS sequence"/>
</dbReference>
<feature type="non-terminal residue" evidence="1">
    <location>
        <position position="48"/>
    </location>
</feature>
<name>A0AAV4P3T6_CAEEX</name>
<evidence type="ECO:0000313" key="2">
    <source>
        <dbReference type="Proteomes" id="UP001054945"/>
    </source>
</evidence>
<reference evidence="1 2" key="1">
    <citation type="submission" date="2021-06" db="EMBL/GenBank/DDBJ databases">
        <title>Caerostris extrusa draft genome.</title>
        <authorList>
            <person name="Kono N."/>
            <person name="Arakawa K."/>
        </authorList>
    </citation>
    <scope>NUCLEOTIDE SEQUENCE [LARGE SCALE GENOMIC DNA]</scope>
</reference>